<evidence type="ECO:0000313" key="6">
    <source>
        <dbReference type="Proteomes" id="UP000619244"/>
    </source>
</evidence>
<dbReference type="Proteomes" id="UP000619244">
    <property type="component" value="Unassembled WGS sequence"/>
</dbReference>
<dbReference type="Gene3D" id="2.30.42.10">
    <property type="match status" value="1"/>
</dbReference>
<keyword evidence="2" id="KW-0378">Hydrolase</keyword>
<evidence type="ECO:0000256" key="3">
    <source>
        <dbReference type="SAM" id="MobiDB-lite"/>
    </source>
</evidence>
<reference evidence="5" key="1">
    <citation type="journal article" date="2014" name="Int. J. Syst. Evol. Microbiol.">
        <title>Complete genome sequence of Corynebacterium casei LMG S-19264T (=DSM 44701T), isolated from a smear-ripened cheese.</title>
        <authorList>
            <consortium name="US DOE Joint Genome Institute (JGI-PGF)"/>
            <person name="Walter F."/>
            <person name="Albersmeier A."/>
            <person name="Kalinowski J."/>
            <person name="Ruckert C."/>
        </authorList>
    </citation>
    <scope>NUCLEOTIDE SEQUENCE</scope>
    <source>
        <strain evidence="5">JCM 4790</strain>
    </source>
</reference>
<comment type="caution">
    <text evidence="5">The sequence shown here is derived from an EMBL/GenBank/DDBJ whole genome shotgun (WGS) entry which is preliminary data.</text>
</comment>
<feature type="region of interest" description="Disordered" evidence="3">
    <location>
        <begin position="1"/>
        <end position="31"/>
    </location>
</feature>
<dbReference type="RefSeq" id="WP_190188326.1">
    <property type="nucleotide sequence ID" value="NZ_BMVU01000001.1"/>
</dbReference>
<evidence type="ECO:0000256" key="1">
    <source>
        <dbReference type="ARBA" id="ARBA00022670"/>
    </source>
</evidence>
<evidence type="ECO:0000313" key="5">
    <source>
        <dbReference type="EMBL" id="GGX53302.1"/>
    </source>
</evidence>
<dbReference type="Gene3D" id="2.40.10.120">
    <property type="match status" value="1"/>
</dbReference>
<reference evidence="5" key="2">
    <citation type="submission" date="2020-09" db="EMBL/GenBank/DDBJ databases">
        <authorList>
            <person name="Sun Q."/>
            <person name="Ohkuma M."/>
        </authorList>
    </citation>
    <scope>NUCLEOTIDE SEQUENCE</scope>
    <source>
        <strain evidence="5">JCM 4790</strain>
    </source>
</reference>
<dbReference type="SMART" id="SM00228">
    <property type="entry name" value="PDZ"/>
    <property type="match status" value="1"/>
</dbReference>
<dbReference type="InterPro" id="IPR001478">
    <property type="entry name" value="PDZ"/>
</dbReference>
<dbReference type="EMBL" id="BMVU01000001">
    <property type="protein sequence ID" value="GGX53302.1"/>
    <property type="molecule type" value="Genomic_DNA"/>
</dbReference>
<dbReference type="PANTHER" id="PTHR43343:SF3">
    <property type="entry name" value="PROTEASE DO-LIKE 8, CHLOROPLASTIC"/>
    <property type="match status" value="1"/>
</dbReference>
<feature type="domain" description="PDZ" evidence="4">
    <location>
        <begin position="306"/>
        <end position="375"/>
    </location>
</feature>
<feature type="region of interest" description="Disordered" evidence="3">
    <location>
        <begin position="58"/>
        <end position="87"/>
    </location>
</feature>
<dbReference type="SUPFAM" id="SSF50156">
    <property type="entry name" value="PDZ domain-like"/>
    <property type="match status" value="1"/>
</dbReference>
<gene>
    <name evidence="5" type="ORF">GCM10010358_03910</name>
</gene>
<organism evidence="5 6">
    <name type="scientific">Streptomyces minutiscleroticus</name>
    <dbReference type="NCBI Taxonomy" id="68238"/>
    <lineage>
        <taxon>Bacteria</taxon>
        <taxon>Bacillati</taxon>
        <taxon>Actinomycetota</taxon>
        <taxon>Actinomycetes</taxon>
        <taxon>Kitasatosporales</taxon>
        <taxon>Streptomycetaceae</taxon>
        <taxon>Streptomyces</taxon>
    </lineage>
</organism>
<accession>A0A918K9W4</accession>
<keyword evidence="1 5" id="KW-0645">Protease</keyword>
<dbReference type="InterPro" id="IPR001940">
    <property type="entry name" value="Peptidase_S1C"/>
</dbReference>
<keyword evidence="6" id="KW-1185">Reference proteome</keyword>
<dbReference type="GO" id="GO:0006508">
    <property type="term" value="P:proteolysis"/>
    <property type="evidence" value="ECO:0007669"/>
    <property type="project" value="UniProtKB-KW"/>
</dbReference>
<dbReference type="Pfam" id="PF13365">
    <property type="entry name" value="Trypsin_2"/>
    <property type="match status" value="1"/>
</dbReference>
<dbReference type="Pfam" id="PF13180">
    <property type="entry name" value="PDZ_2"/>
    <property type="match status" value="1"/>
</dbReference>
<evidence type="ECO:0000256" key="2">
    <source>
        <dbReference type="ARBA" id="ARBA00022801"/>
    </source>
</evidence>
<sequence>MEAPRDSEAPRTSVRSARSARSVRRSRRAPEPVLPVAAAVAPAAACCAALLGGCSGPGTERAAGSGTSETPAAARSERPREAADAARAVAPGAANALEDDYLRVIEDALPSVVQIQAGSDLGSGVVYDDKGHIVTNAHVVGDARTFRVTTAGSEEVLAARLVSSYPQQDLAVIKLDRVPDGLRAAEFGDSGKVQVGQIVLAMGSPLGLSSSVTQGIVSATGRTVTESSEGGGTGATIPGLVQTSAAINPGNSGGALVDLRGRVVGVPTLAAADPGQGGGAAPGIGFAIPASTVRTIAGQIVEHGRVVDSGRAALDITGRTVVGGDARPAGVAVAEVRDGGAADRAGLRAGDVITRLGDTDVATITALSEALAALRPGDRAKVTYVREGRERTARVTLGEQ</sequence>
<dbReference type="GO" id="GO:0004252">
    <property type="term" value="F:serine-type endopeptidase activity"/>
    <property type="evidence" value="ECO:0007669"/>
    <property type="project" value="InterPro"/>
</dbReference>
<dbReference type="InterPro" id="IPR009003">
    <property type="entry name" value="Peptidase_S1_PA"/>
</dbReference>
<feature type="compositionally biased region" description="Basic and acidic residues" evidence="3">
    <location>
        <begin position="75"/>
        <end position="84"/>
    </location>
</feature>
<dbReference type="SUPFAM" id="SSF50494">
    <property type="entry name" value="Trypsin-like serine proteases"/>
    <property type="match status" value="1"/>
</dbReference>
<dbReference type="PRINTS" id="PR00834">
    <property type="entry name" value="PROTEASES2C"/>
</dbReference>
<dbReference type="InterPro" id="IPR051201">
    <property type="entry name" value="Chloro_Bact_Ser_Proteases"/>
</dbReference>
<protein>
    <submittedName>
        <fullName evidence="5">Protease</fullName>
    </submittedName>
</protein>
<dbReference type="InterPro" id="IPR036034">
    <property type="entry name" value="PDZ_sf"/>
</dbReference>
<evidence type="ECO:0000259" key="4">
    <source>
        <dbReference type="PROSITE" id="PS50106"/>
    </source>
</evidence>
<name>A0A918K9W4_9ACTN</name>
<dbReference type="AlphaFoldDB" id="A0A918K9W4"/>
<dbReference type="PANTHER" id="PTHR43343">
    <property type="entry name" value="PEPTIDASE S12"/>
    <property type="match status" value="1"/>
</dbReference>
<proteinExistence type="predicted"/>
<dbReference type="PROSITE" id="PS50106">
    <property type="entry name" value="PDZ"/>
    <property type="match status" value="1"/>
</dbReference>